<keyword evidence="2 4" id="KW-0238">DNA-binding</keyword>
<evidence type="ECO:0000313" key="6">
    <source>
        <dbReference type="EMBL" id="QOT78085.1"/>
    </source>
</evidence>
<dbReference type="EMBL" id="CP062803">
    <property type="protein sequence ID" value="QOT78085.1"/>
    <property type="molecule type" value="Genomic_DNA"/>
</dbReference>
<feature type="domain" description="HTH tetR-type" evidence="5">
    <location>
        <begin position="29"/>
        <end position="90"/>
    </location>
</feature>
<dbReference type="GO" id="GO:0003700">
    <property type="term" value="F:DNA-binding transcription factor activity"/>
    <property type="evidence" value="ECO:0007669"/>
    <property type="project" value="TreeGrafter"/>
</dbReference>
<evidence type="ECO:0000259" key="5">
    <source>
        <dbReference type="PROSITE" id="PS50977"/>
    </source>
</evidence>
<evidence type="ECO:0000256" key="4">
    <source>
        <dbReference type="PROSITE-ProRule" id="PRU00335"/>
    </source>
</evidence>
<reference evidence="6 7" key="1">
    <citation type="submission" date="2020-10" db="EMBL/GenBank/DDBJ databases">
        <title>Complete genome sequence of Cupriavidus basilensis CCUG 49340T.</title>
        <authorList>
            <person name="Salva-Serra F."/>
            <person name="Donoso R.A."/>
            <person name="Cho K.H."/>
            <person name="Yoo J.A."/>
            <person name="Lee K."/>
            <person name="Yoon S.-H."/>
            <person name="Perez-Pantoja D."/>
            <person name="Moore E.R.B."/>
        </authorList>
    </citation>
    <scope>NUCLEOTIDE SEQUENCE [LARGE SCALE GENOMIC DNA]</scope>
    <source>
        <strain evidence="7">CCUG 49340</strain>
    </source>
</reference>
<evidence type="ECO:0000313" key="7">
    <source>
        <dbReference type="Proteomes" id="UP000397656"/>
    </source>
</evidence>
<keyword evidence="3" id="KW-0804">Transcription</keyword>
<dbReference type="InterPro" id="IPR050109">
    <property type="entry name" value="HTH-type_TetR-like_transc_reg"/>
</dbReference>
<protein>
    <submittedName>
        <fullName evidence="6">TetR/AcrR family transcriptional regulator</fullName>
    </submittedName>
</protein>
<dbReference type="AlphaFoldDB" id="A0A643FJ54"/>
<dbReference type="InterPro" id="IPR001647">
    <property type="entry name" value="HTH_TetR"/>
</dbReference>
<dbReference type="GO" id="GO:0000976">
    <property type="term" value="F:transcription cis-regulatory region binding"/>
    <property type="evidence" value="ECO:0007669"/>
    <property type="project" value="TreeGrafter"/>
</dbReference>
<name>A0A643FJ54_9BURK</name>
<dbReference type="RefSeq" id="WP_150993187.1">
    <property type="nucleotide sequence ID" value="NZ_CP062803.1"/>
</dbReference>
<dbReference type="PROSITE" id="PS50977">
    <property type="entry name" value="HTH_TETR_2"/>
    <property type="match status" value="1"/>
</dbReference>
<dbReference type="InterPro" id="IPR009057">
    <property type="entry name" value="Homeodomain-like_sf"/>
</dbReference>
<dbReference type="GeneID" id="98400997"/>
<feature type="DNA-binding region" description="H-T-H motif" evidence="4">
    <location>
        <begin position="53"/>
        <end position="72"/>
    </location>
</feature>
<dbReference type="Proteomes" id="UP000397656">
    <property type="component" value="Chromosome 1"/>
</dbReference>
<evidence type="ECO:0000256" key="1">
    <source>
        <dbReference type="ARBA" id="ARBA00023015"/>
    </source>
</evidence>
<dbReference type="PANTHER" id="PTHR30055:SF234">
    <property type="entry name" value="HTH-TYPE TRANSCRIPTIONAL REGULATOR BETI"/>
    <property type="match status" value="1"/>
</dbReference>
<evidence type="ECO:0000256" key="3">
    <source>
        <dbReference type="ARBA" id="ARBA00023163"/>
    </source>
</evidence>
<dbReference type="PANTHER" id="PTHR30055">
    <property type="entry name" value="HTH-TYPE TRANSCRIPTIONAL REGULATOR RUTR"/>
    <property type="match status" value="1"/>
</dbReference>
<gene>
    <name evidence="6" type="ORF">F7R26_008785</name>
</gene>
<keyword evidence="1" id="KW-0805">Transcription regulation</keyword>
<evidence type="ECO:0000256" key="2">
    <source>
        <dbReference type="ARBA" id="ARBA00023125"/>
    </source>
</evidence>
<proteinExistence type="predicted"/>
<accession>A0A643FJ54</accession>
<organism evidence="6 7">
    <name type="scientific">Cupriavidus basilensis</name>
    <dbReference type="NCBI Taxonomy" id="68895"/>
    <lineage>
        <taxon>Bacteria</taxon>
        <taxon>Pseudomonadati</taxon>
        <taxon>Pseudomonadota</taxon>
        <taxon>Betaproteobacteria</taxon>
        <taxon>Burkholderiales</taxon>
        <taxon>Burkholderiaceae</taxon>
        <taxon>Cupriavidus</taxon>
    </lineage>
</organism>
<dbReference type="Pfam" id="PF00440">
    <property type="entry name" value="TetR_N"/>
    <property type="match status" value="1"/>
</dbReference>
<dbReference type="Gene3D" id="1.10.357.10">
    <property type="entry name" value="Tetracycline Repressor, domain 2"/>
    <property type="match status" value="1"/>
</dbReference>
<sequence>MTPETTAPTDVAAPTLRAGLKQPRQERSEATLKALLAAGRALINEAGSLTGFSLADLVRAASTSVGAFYARFPDKETFCALVLEDTLAELRAELDYSLATDPAWNAGPAHAICARIVGFYIGLFRKHRGLFAAYMRHSPAQNALWQPIREANRQILDAMVPRLASRVPAGRFGRPDEEIRIAVQLVISALTTIVLHTPSALDLYDPRQEQRLTEMLHRYLALPAAGDVSPTPLAASDSGSSCGSGGFPACVAPGAAGPDR</sequence>
<dbReference type="SUPFAM" id="SSF46689">
    <property type="entry name" value="Homeodomain-like"/>
    <property type="match status" value="1"/>
</dbReference>